<keyword evidence="1" id="KW-0413">Isomerase</keyword>
<dbReference type="SUPFAM" id="SSF50891">
    <property type="entry name" value="Cyclophilin-like"/>
    <property type="match status" value="1"/>
</dbReference>
<evidence type="ECO:0000313" key="5">
    <source>
        <dbReference type="EMBL" id="KAA0160081.1"/>
    </source>
</evidence>
<dbReference type="EMBL" id="VLTO01000020">
    <property type="protein sequence ID" value="KAA0174645.1"/>
    <property type="molecule type" value="Genomic_DNA"/>
</dbReference>
<protein>
    <recommendedName>
        <fullName evidence="1">Peptidyl-prolyl cis-trans isomerase</fullName>
        <shortName evidence="1">PPIase</shortName>
        <ecNumber evidence="1">5.2.1.8</ecNumber>
    </recommendedName>
</protein>
<feature type="domain" description="PPIase cyclophilin-type" evidence="3">
    <location>
        <begin position="62"/>
        <end position="200"/>
    </location>
</feature>
<keyword evidence="2" id="KW-0812">Transmembrane</keyword>
<evidence type="ECO:0000313" key="9">
    <source>
        <dbReference type="Proteomes" id="UP000323011"/>
    </source>
</evidence>
<dbReference type="InterPro" id="IPR029000">
    <property type="entry name" value="Cyclophilin-like_dom_sf"/>
</dbReference>
<evidence type="ECO:0000259" key="3">
    <source>
        <dbReference type="PROSITE" id="PS50072"/>
    </source>
</evidence>
<dbReference type="PRINTS" id="PR00153">
    <property type="entry name" value="CSAPPISMRASE"/>
</dbReference>
<dbReference type="EC" id="5.2.1.8" evidence="1"/>
<accession>A0A5A8C8R7</accession>
<dbReference type="Proteomes" id="UP000322899">
    <property type="component" value="Unassembled WGS sequence"/>
</dbReference>
<evidence type="ECO:0000256" key="2">
    <source>
        <dbReference type="SAM" id="Phobius"/>
    </source>
</evidence>
<name>A0A5A8C8R7_CAFRO</name>
<dbReference type="Proteomes" id="UP000324907">
    <property type="component" value="Unassembled WGS sequence"/>
</dbReference>
<keyword evidence="1" id="KW-0697">Rotamase</keyword>
<reference evidence="8 9" key="1">
    <citation type="submission" date="2019-07" db="EMBL/GenBank/DDBJ databases">
        <title>Genomes of Cafeteria roenbergensis.</title>
        <authorList>
            <person name="Fischer M.G."/>
            <person name="Hackl T."/>
            <person name="Roman M."/>
        </authorList>
    </citation>
    <scope>NUCLEOTIDE SEQUENCE [LARGE SCALE GENOMIC DNA]</scope>
    <source>
        <strain evidence="4 9">BVI</strain>
        <strain evidence="5 11">Cflag</strain>
        <strain evidence="7 8">E4-10P</strain>
        <strain evidence="6 10">RCC970-E3</strain>
    </source>
</reference>
<dbReference type="Proteomes" id="UP000323011">
    <property type="component" value="Unassembled WGS sequence"/>
</dbReference>
<dbReference type="GO" id="GO:0006457">
    <property type="term" value="P:protein folding"/>
    <property type="evidence" value="ECO:0007669"/>
    <property type="project" value="TreeGrafter"/>
</dbReference>
<comment type="catalytic activity">
    <reaction evidence="1">
        <text>[protein]-peptidylproline (omega=180) = [protein]-peptidylproline (omega=0)</text>
        <dbReference type="Rhea" id="RHEA:16237"/>
        <dbReference type="Rhea" id="RHEA-COMP:10747"/>
        <dbReference type="Rhea" id="RHEA-COMP:10748"/>
        <dbReference type="ChEBI" id="CHEBI:83833"/>
        <dbReference type="ChEBI" id="CHEBI:83834"/>
        <dbReference type="EC" id="5.2.1.8"/>
    </reaction>
</comment>
<dbReference type="GO" id="GO:0005737">
    <property type="term" value="C:cytoplasm"/>
    <property type="evidence" value="ECO:0007669"/>
    <property type="project" value="TreeGrafter"/>
</dbReference>
<feature type="transmembrane region" description="Helical" evidence="2">
    <location>
        <begin position="12"/>
        <end position="33"/>
    </location>
</feature>
<dbReference type="EMBL" id="VLTM01000048">
    <property type="protein sequence ID" value="KAA0160081.1"/>
    <property type="molecule type" value="Genomic_DNA"/>
</dbReference>
<comment type="caution">
    <text evidence="4">The sequence shown here is derived from an EMBL/GenBank/DDBJ whole genome shotgun (WGS) entry which is preliminary data.</text>
</comment>
<keyword evidence="9" id="KW-1185">Reference proteome</keyword>
<dbReference type="Pfam" id="PF00160">
    <property type="entry name" value="Pro_isomerase"/>
    <property type="match status" value="1"/>
</dbReference>
<evidence type="ECO:0000313" key="11">
    <source>
        <dbReference type="Proteomes" id="UP000325113"/>
    </source>
</evidence>
<evidence type="ECO:0000313" key="10">
    <source>
        <dbReference type="Proteomes" id="UP000324907"/>
    </source>
</evidence>
<evidence type="ECO:0000313" key="7">
    <source>
        <dbReference type="EMBL" id="KAA0174645.1"/>
    </source>
</evidence>
<dbReference type="GO" id="GO:0003755">
    <property type="term" value="F:peptidyl-prolyl cis-trans isomerase activity"/>
    <property type="evidence" value="ECO:0007669"/>
    <property type="project" value="UniProtKB-UniRule"/>
</dbReference>
<dbReference type="GO" id="GO:0016018">
    <property type="term" value="F:cyclosporin A binding"/>
    <property type="evidence" value="ECO:0007669"/>
    <property type="project" value="TreeGrafter"/>
</dbReference>
<evidence type="ECO:0000313" key="4">
    <source>
        <dbReference type="EMBL" id="KAA0148979.1"/>
    </source>
</evidence>
<organism evidence="4 9">
    <name type="scientific">Cafeteria roenbergensis</name>
    <name type="common">Marine flagellate</name>
    <dbReference type="NCBI Taxonomy" id="33653"/>
    <lineage>
        <taxon>Eukaryota</taxon>
        <taxon>Sar</taxon>
        <taxon>Stramenopiles</taxon>
        <taxon>Bigyra</taxon>
        <taxon>Opalozoa</taxon>
        <taxon>Bicosoecida</taxon>
        <taxon>Cafeteriaceae</taxon>
        <taxon>Cafeteria</taxon>
    </lineage>
</organism>
<comment type="similarity">
    <text evidence="1">Belongs to the cyclophilin-type PPIase family.</text>
</comment>
<dbReference type="EMBL" id="VLTN01000047">
    <property type="protein sequence ID" value="KAA0148979.1"/>
    <property type="molecule type" value="Genomic_DNA"/>
</dbReference>
<dbReference type="EMBL" id="VLTL01000009">
    <property type="protein sequence ID" value="KAA0170996.1"/>
    <property type="molecule type" value="Genomic_DNA"/>
</dbReference>
<keyword evidence="2" id="KW-0472">Membrane</keyword>
<dbReference type="AlphaFoldDB" id="A0A5A8C8R7"/>
<comment type="function">
    <text evidence="1">PPIases accelerate the folding of proteins. It catalyzes the cis-trans isomerization of proline imidic peptide bonds in oligopeptides.</text>
</comment>
<gene>
    <name evidence="7" type="ORF">FNF27_03760</name>
    <name evidence="6" type="ORF">FNF28_01002</name>
    <name evidence="4" type="ORF">FNF29_06271</name>
    <name evidence="5" type="ORF">FNF31_04539</name>
</gene>
<dbReference type="PANTHER" id="PTHR11071">
    <property type="entry name" value="PEPTIDYL-PROLYL CIS-TRANS ISOMERASE"/>
    <property type="match status" value="1"/>
</dbReference>
<evidence type="ECO:0000313" key="8">
    <source>
        <dbReference type="Proteomes" id="UP000322899"/>
    </source>
</evidence>
<dbReference type="InterPro" id="IPR002130">
    <property type="entry name" value="Cyclophilin-type_PPIase_dom"/>
</dbReference>
<evidence type="ECO:0000256" key="1">
    <source>
        <dbReference type="RuleBase" id="RU363019"/>
    </source>
</evidence>
<dbReference type="Gene3D" id="2.40.100.10">
    <property type="entry name" value="Cyclophilin-like"/>
    <property type="match status" value="1"/>
</dbReference>
<dbReference type="PANTHER" id="PTHR11071:SF561">
    <property type="entry name" value="PEPTIDYL-PROLYL CIS-TRANS ISOMERASE D-RELATED"/>
    <property type="match status" value="1"/>
</dbReference>
<dbReference type="Proteomes" id="UP000325113">
    <property type="component" value="Unassembled WGS sequence"/>
</dbReference>
<evidence type="ECO:0000313" key="6">
    <source>
        <dbReference type="EMBL" id="KAA0170996.1"/>
    </source>
</evidence>
<keyword evidence="2" id="KW-1133">Transmembrane helix</keyword>
<dbReference type="OrthoDB" id="193499at2759"/>
<dbReference type="PROSITE" id="PS50072">
    <property type="entry name" value="CSA_PPIASE_2"/>
    <property type="match status" value="1"/>
</dbReference>
<proteinExistence type="inferred from homology"/>
<sequence length="229" mass="24292">MSWYRETPTQRLAFQVTVAGAIAFVAYGTFRAWTDYIDPSAPSRDEAAVLSTPLIAGNPVVFFDLELDGKPMGRVTFQLRKDVVPATAENFRKLCTGEPGYGYKGSRIHAVVPGSFLRGGDITHGSGLGGRSASGLPLPDEPHTLRHSGAGVLSMVSPGGPGNATSQFYVALGKSPFMDYQNVVMGNVMTGMEVVHEIEKAFEAGSGGQLTIARSGELRVPSSAKNVRA</sequence>